<evidence type="ECO:0000256" key="3">
    <source>
        <dbReference type="ARBA" id="ARBA00022741"/>
    </source>
</evidence>
<accession>A0AAV2DIT8</accession>
<evidence type="ECO:0000256" key="6">
    <source>
        <dbReference type="SAM" id="MobiDB-lite"/>
    </source>
</evidence>
<evidence type="ECO:0000259" key="8">
    <source>
        <dbReference type="Pfam" id="PF18052"/>
    </source>
</evidence>
<keyword evidence="1" id="KW-0433">Leucine-rich repeat</keyword>
<gene>
    <name evidence="10" type="ORF">LTRI10_LOCUS14794</name>
</gene>
<feature type="domain" description="Disease resistance N-terminal" evidence="8">
    <location>
        <begin position="8"/>
        <end position="88"/>
    </location>
</feature>
<keyword evidence="11" id="KW-1185">Reference proteome</keyword>
<dbReference type="Gene3D" id="1.10.8.430">
    <property type="entry name" value="Helical domain of apoptotic protease-activating factors"/>
    <property type="match status" value="1"/>
</dbReference>
<feature type="compositionally biased region" description="Basic and acidic residues" evidence="6">
    <location>
        <begin position="1075"/>
        <end position="1085"/>
    </location>
</feature>
<name>A0AAV2DIT8_9ROSI</name>
<feature type="region of interest" description="Disordered" evidence="6">
    <location>
        <begin position="1062"/>
        <end position="1108"/>
    </location>
</feature>
<dbReference type="PANTHER" id="PTHR36766:SF38">
    <property type="entry name" value="DISEASE RESISTANCE PROTEIN RGA3"/>
    <property type="match status" value="1"/>
</dbReference>
<keyword evidence="4" id="KW-0611">Plant defense</keyword>
<feature type="domain" description="R13L1/DRL21-like LRR repeat region" evidence="9">
    <location>
        <begin position="653"/>
        <end position="787"/>
    </location>
</feature>
<dbReference type="Pfam" id="PF18052">
    <property type="entry name" value="Rx_N"/>
    <property type="match status" value="1"/>
</dbReference>
<dbReference type="InterPro" id="IPR002182">
    <property type="entry name" value="NB-ARC"/>
</dbReference>
<dbReference type="InterPro" id="IPR027417">
    <property type="entry name" value="P-loop_NTPase"/>
</dbReference>
<keyword evidence="3" id="KW-0547">Nucleotide-binding</keyword>
<dbReference type="Pfam" id="PF00931">
    <property type="entry name" value="NB-ARC"/>
    <property type="match status" value="1"/>
</dbReference>
<dbReference type="InterPro" id="IPR036388">
    <property type="entry name" value="WH-like_DNA-bd_sf"/>
</dbReference>
<evidence type="ECO:0000256" key="4">
    <source>
        <dbReference type="ARBA" id="ARBA00022821"/>
    </source>
</evidence>
<dbReference type="AlphaFoldDB" id="A0AAV2DIT8"/>
<dbReference type="Proteomes" id="UP001497516">
    <property type="component" value="Chromosome 2"/>
</dbReference>
<dbReference type="Gene3D" id="1.10.10.10">
    <property type="entry name" value="Winged helix-like DNA-binding domain superfamily/Winged helix DNA-binding domain"/>
    <property type="match status" value="1"/>
</dbReference>
<evidence type="ECO:0000256" key="5">
    <source>
        <dbReference type="ARBA" id="ARBA00022840"/>
    </source>
</evidence>
<evidence type="ECO:0000256" key="2">
    <source>
        <dbReference type="ARBA" id="ARBA00022737"/>
    </source>
</evidence>
<dbReference type="PRINTS" id="PR00364">
    <property type="entry name" value="DISEASERSIST"/>
</dbReference>
<dbReference type="PANTHER" id="PTHR36766">
    <property type="entry name" value="PLANT BROAD-SPECTRUM MILDEW RESISTANCE PROTEIN RPW8"/>
    <property type="match status" value="1"/>
</dbReference>
<dbReference type="Gene3D" id="1.20.5.4130">
    <property type="match status" value="1"/>
</dbReference>
<sequence>MAAALAELVLKKLGSLAADQAILLFGLKSEIQKLESTVSSIQAVLLDAEDQSSKSHQVRLWLRGLEEVLYDAEDLLDDFATEILQRRQMDDGNGFVNEVCRFFSPSNQVAYGLRISNQIKTIRSKLDEIDQNRKQFNFKEAVVGSQEWRQTHSSVPEVVVGREEDKQIIIDMLLSSSYKEKVAVVPIVGIGGLGKTTLAQLIYNDDKIKSHFDCTSWICVSETFQPKILIKDVLESITKETVEELSLNRLKDVFHEKIKNKPVLLVLDDVWNEDREKWIHFKDLFTSGAAQGSRIIVTTRLRIVAEMTATGTIVPYELKGLSEPESWSLFEKMAFKGGVASGLRYVEIGEGIVRKCRGVPLALRSMGGVLFFKDTESEWEAVRDRQLLNLEGDILTTTLKLSYDHLPCHLKRCFAYCCLFPKDQEIEEVTKDAYGNMESCKMHDLMHDLAVKVAGEETICLHASNFTDDFLKRGNVNLERIRHLSVDFGGGLYNEVCQVPTLLAKATRLRTFLIINVLFVGTFERSCGKIFPKMIRLRVLGLKNVTMEILSSIVHELKHLRYLDCSGHKMEVLPNEISRLVHLQVLNLFYCANLRLLPTDIGKLYNLVYLELFGCRNLTGIPAGIGNLSFLREFRVSEETKAAVGGSSRAVDLGELKRLNNLTGALIIERLDRVKDKSEAETANLKEKSRLRRLHLMWGEGMTARARDDNDSARISDVDWSVLEALQPHPNLKEIQLSYYGGASISTRSCWFSSLRNLVSIKLYGCTELRSLPCLDPFVSLEELDLQWLESLEYVQTETVASSPSTSYVPSNNHLEILPSLKYLVITNCKNLVGWSPTNTEESPLLPRVSNLQIISCPQMVSVPRFRVNFEKVELTAMSSELLSAFVASLISPPRSRFHELHLILMKDQRLFAGPTLSLSIFRQLHSLQELCIANCEVLELEDYDCGGGDERDDEHDNMPPPCVLPSLRRLVFEEVDLVTLPKWIQHSSNLHQLELLWCNKLKCVPGWLTKLTALESLQVRFCGILSGRCRSITDEDWPIVSHIPNIEVDGIAVQQDSRYLGMKEEEEEEEEREGEQHQQEEHHQSCYLGMEEEKGEQHQQEEEEASSHTLLSSRLLRNCFARMTCNLFQKCFLP</sequence>
<dbReference type="EMBL" id="OZ034815">
    <property type="protein sequence ID" value="CAL1372822.1"/>
    <property type="molecule type" value="Genomic_DNA"/>
</dbReference>
<dbReference type="InterPro" id="IPR042197">
    <property type="entry name" value="Apaf_helical"/>
</dbReference>
<evidence type="ECO:0008006" key="12">
    <source>
        <dbReference type="Google" id="ProtNLM"/>
    </source>
</evidence>
<dbReference type="SUPFAM" id="SSF52540">
    <property type="entry name" value="P-loop containing nucleoside triphosphate hydrolases"/>
    <property type="match status" value="1"/>
</dbReference>
<dbReference type="GO" id="GO:0043531">
    <property type="term" value="F:ADP binding"/>
    <property type="evidence" value="ECO:0007669"/>
    <property type="project" value="InterPro"/>
</dbReference>
<dbReference type="GO" id="GO:0005524">
    <property type="term" value="F:ATP binding"/>
    <property type="evidence" value="ECO:0007669"/>
    <property type="project" value="UniProtKB-KW"/>
</dbReference>
<dbReference type="GO" id="GO:0006952">
    <property type="term" value="P:defense response"/>
    <property type="evidence" value="ECO:0007669"/>
    <property type="project" value="UniProtKB-KW"/>
</dbReference>
<feature type="compositionally biased region" description="Basic and acidic residues" evidence="6">
    <location>
        <begin position="1092"/>
        <end position="1101"/>
    </location>
</feature>
<evidence type="ECO:0000259" key="9">
    <source>
        <dbReference type="Pfam" id="PF25019"/>
    </source>
</evidence>
<dbReference type="InterPro" id="IPR038005">
    <property type="entry name" value="RX-like_CC"/>
</dbReference>
<dbReference type="CDD" id="cd14798">
    <property type="entry name" value="RX-CC_like"/>
    <property type="match status" value="1"/>
</dbReference>
<evidence type="ECO:0000313" key="10">
    <source>
        <dbReference type="EMBL" id="CAL1372822.1"/>
    </source>
</evidence>
<dbReference type="GO" id="GO:0051707">
    <property type="term" value="P:response to other organism"/>
    <property type="evidence" value="ECO:0007669"/>
    <property type="project" value="UniProtKB-ARBA"/>
</dbReference>
<dbReference type="InterPro" id="IPR056789">
    <property type="entry name" value="LRR_R13L1-DRL21"/>
</dbReference>
<evidence type="ECO:0000259" key="7">
    <source>
        <dbReference type="Pfam" id="PF00931"/>
    </source>
</evidence>
<keyword evidence="2" id="KW-0677">Repeat</keyword>
<dbReference type="InterPro" id="IPR041118">
    <property type="entry name" value="Rx_N"/>
</dbReference>
<dbReference type="SUPFAM" id="SSF52058">
    <property type="entry name" value="L domain-like"/>
    <property type="match status" value="1"/>
</dbReference>
<dbReference type="Gene3D" id="3.40.50.300">
    <property type="entry name" value="P-loop containing nucleotide triphosphate hydrolases"/>
    <property type="match status" value="1"/>
</dbReference>
<proteinExistence type="predicted"/>
<dbReference type="Gene3D" id="3.80.10.10">
    <property type="entry name" value="Ribonuclease Inhibitor"/>
    <property type="match status" value="3"/>
</dbReference>
<evidence type="ECO:0000256" key="1">
    <source>
        <dbReference type="ARBA" id="ARBA00022614"/>
    </source>
</evidence>
<evidence type="ECO:0000313" key="11">
    <source>
        <dbReference type="Proteomes" id="UP001497516"/>
    </source>
</evidence>
<feature type="domain" description="NB-ARC" evidence="7">
    <location>
        <begin position="164"/>
        <end position="336"/>
    </location>
</feature>
<dbReference type="InterPro" id="IPR032675">
    <property type="entry name" value="LRR_dom_sf"/>
</dbReference>
<dbReference type="Pfam" id="PF25019">
    <property type="entry name" value="LRR_R13L1-DRL21"/>
    <property type="match status" value="1"/>
</dbReference>
<keyword evidence="5" id="KW-0067">ATP-binding</keyword>
<organism evidence="10 11">
    <name type="scientific">Linum trigynum</name>
    <dbReference type="NCBI Taxonomy" id="586398"/>
    <lineage>
        <taxon>Eukaryota</taxon>
        <taxon>Viridiplantae</taxon>
        <taxon>Streptophyta</taxon>
        <taxon>Embryophyta</taxon>
        <taxon>Tracheophyta</taxon>
        <taxon>Spermatophyta</taxon>
        <taxon>Magnoliopsida</taxon>
        <taxon>eudicotyledons</taxon>
        <taxon>Gunneridae</taxon>
        <taxon>Pentapetalae</taxon>
        <taxon>rosids</taxon>
        <taxon>fabids</taxon>
        <taxon>Malpighiales</taxon>
        <taxon>Linaceae</taxon>
        <taxon>Linum</taxon>
    </lineage>
</organism>
<feature type="compositionally biased region" description="Acidic residues" evidence="6">
    <location>
        <begin position="1065"/>
        <end position="1074"/>
    </location>
</feature>
<reference evidence="10 11" key="1">
    <citation type="submission" date="2024-04" db="EMBL/GenBank/DDBJ databases">
        <authorList>
            <person name="Fracassetti M."/>
        </authorList>
    </citation>
    <scope>NUCLEOTIDE SEQUENCE [LARGE SCALE GENOMIC DNA]</scope>
</reference>
<protein>
    <recommendedName>
        <fullName evidence="12">Disease resistance protein RGA3</fullName>
    </recommendedName>
</protein>